<dbReference type="Gene3D" id="3.30.559.10">
    <property type="entry name" value="Chloramphenicol acetyltransferase-like domain"/>
    <property type="match status" value="1"/>
</dbReference>
<dbReference type="Proteomes" id="UP000256328">
    <property type="component" value="Unassembled WGS sequence"/>
</dbReference>
<keyword evidence="2" id="KW-1185">Reference proteome</keyword>
<dbReference type="InterPro" id="IPR023213">
    <property type="entry name" value="CAT-like_dom_sf"/>
</dbReference>
<organism evidence="1 2">
    <name type="scientific">Coleophoma crateriformis</name>
    <dbReference type="NCBI Taxonomy" id="565419"/>
    <lineage>
        <taxon>Eukaryota</taxon>
        <taxon>Fungi</taxon>
        <taxon>Dikarya</taxon>
        <taxon>Ascomycota</taxon>
        <taxon>Pezizomycotina</taxon>
        <taxon>Leotiomycetes</taxon>
        <taxon>Helotiales</taxon>
        <taxon>Dermateaceae</taxon>
        <taxon>Coleophoma</taxon>
    </lineage>
</organism>
<comment type="caution">
    <text evidence="1">The sequence shown here is derived from an EMBL/GenBank/DDBJ whole genome shotgun (WGS) entry which is preliminary data.</text>
</comment>
<evidence type="ECO:0000313" key="1">
    <source>
        <dbReference type="EMBL" id="RDW85968.1"/>
    </source>
</evidence>
<protein>
    <recommendedName>
        <fullName evidence="3">O-acyltransferase WSD1 C-terminal domain-containing protein</fullName>
    </recommendedName>
</protein>
<accession>A0A3D8SJL6</accession>
<gene>
    <name evidence="1" type="ORF">BP5796_04293</name>
</gene>
<dbReference type="EMBL" id="PDLN01000005">
    <property type="protein sequence ID" value="RDW85968.1"/>
    <property type="molecule type" value="Genomic_DNA"/>
</dbReference>
<reference evidence="1 2" key="1">
    <citation type="journal article" date="2018" name="IMA Fungus">
        <title>IMA Genome-F 9: Draft genome sequence of Annulohypoxylon stygium, Aspergillus mulundensis, Berkeleyomyces basicola (syn. Thielaviopsis basicola), Ceratocystis smalleyi, two Cercospora beticola strains, Coleophoma cylindrospora, Fusarium fracticaudum, Phialophora cf. hyalina, and Morchella septimelata.</title>
        <authorList>
            <person name="Wingfield B.D."/>
            <person name="Bills G.F."/>
            <person name="Dong Y."/>
            <person name="Huang W."/>
            <person name="Nel W.J."/>
            <person name="Swalarsk-Parry B.S."/>
            <person name="Vaghefi N."/>
            <person name="Wilken P.M."/>
            <person name="An Z."/>
            <person name="de Beer Z.W."/>
            <person name="De Vos L."/>
            <person name="Chen L."/>
            <person name="Duong T.A."/>
            <person name="Gao Y."/>
            <person name="Hammerbacher A."/>
            <person name="Kikkert J.R."/>
            <person name="Li Y."/>
            <person name="Li H."/>
            <person name="Li K."/>
            <person name="Li Q."/>
            <person name="Liu X."/>
            <person name="Ma X."/>
            <person name="Naidoo K."/>
            <person name="Pethybridge S.J."/>
            <person name="Sun J."/>
            <person name="Steenkamp E.T."/>
            <person name="van der Nest M.A."/>
            <person name="van Wyk S."/>
            <person name="Wingfield M.J."/>
            <person name="Xiong C."/>
            <person name="Yue Q."/>
            <person name="Zhang X."/>
        </authorList>
    </citation>
    <scope>NUCLEOTIDE SEQUENCE [LARGE SCALE GENOMIC DNA]</scope>
    <source>
        <strain evidence="1 2">BP5796</strain>
    </source>
</reference>
<evidence type="ECO:0000313" key="2">
    <source>
        <dbReference type="Proteomes" id="UP000256328"/>
    </source>
</evidence>
<dbReference type="PANTHER" id="PTHR28037">
    <property type="entry name" value="ALCOHOL O-ACETYLTRANSFERASE 1-RELATED"/>
    <property type="match status" value="1"/>
</dbReference>
<dbReference type="InterPro" id="IPR052058">
    <property type="entry name" value="Alcohol_O-acetyltransferase"/>
</dbReference>
<sequence length="357" mass="39163">MVDDPAAVNDQMAAIERLLSQQLDLPFTRAIPPWRIVVLPLGPRQCFVAFAFSHMIGDGPTGTAFHRTFLEACRSIPDLQSSVSQMIRTPVRPLPPPFDTPERLPISWSFLLAPLIASMLPHFIVKLLGLPLGASPVDEGTWTGSPIAYDPRTSHSKIKLCEIEAALLKNALYVSRKHDAKFTSTLQQLVTRALSKAITNPDITNFVSQTTINMRRSIEEWEAARSSTQAFATRASSLQDQVVGLLRYLPSIRKWTLAKIGQQRDSSYEISNVGAMDIGQDKSTGHMGQASITKMVFAQPGHIAGNPIAFNIASVKGGSLMCTVTWSAGALGITENDEEWFVDQLCSSLREGMKTLE</sequence>
<evidence type="ECO:0008006" key="3">
    <source>
        <dbReference type="Google" id="ProtNLM"/>
    </source>
</evidence>
<dbReference type="PANTHER" id="PTHR28037:SF1">
    <property type="entry name" value="ALCOHOL O-ACETYLTRANSFERASE 1-RELATED"/>
    <property type="match status" value="1"/>
</dbReference>
<dbReference type="AlphaFoldDB" id="A0A3D8SJL6"/>
<proteinExistence type="predicted"/>
<dbReference type="GO" id="GO:0008080">
    <property type="term" value="F:N-acetyltransferase activity"/>
    <property type="evidence" value="ECO:0007669"/>
    <property type="project" value="TreeGrafter"/>
</dbReference>
<name>A0A3D8SJL6_9HELO</name>
<dbReference type="OrthoDB" id="2150604at2759"/>